<evidence type="ECO:0000256" key="1">
    <source>
        <dbReference type="ARBA" id="ARBA00005187"/>
    </source>
</evidence>
<dbReference type="SUPFAM" id="SSF56235">
    <property type="entry name" value="N-terminal nucleophile aminohydrolases (Ntn hydrolases)"/>
    <property type="match status" value="1"/>
</dbReference>
<dbReference type="EC" id="6.3.5.4" evidence="3"/>
<evidence type="ECO:0000256" key="6">
    <source>
        <dbReference type="ARBA" id="ARBA00022888"/>
    </source>
</evidence>
<evidence type="ECO:0000256" key="10">
    <source>
        <dbReference type="PIRSR" id="PIRSR001589-2"/>
    </source>
</evidence>
<evidence type="ECO:0000256" key="7">
    <source>
        <dbReference type="ARBA" id="ARBA00022962"/>
    </source>
</evidence>
<sequence>MCGLVGFLNPSFSDHWAATIHKMNATLSHRGPDNEGVWIDEAAGIALGHRRLAILDLSPAGHQPMISDCGRYVLVFNGEIYNHIELRQELTVLGAAPPWRGHSDTETLLAAFSYWGVATTLERLVGMFALALWDRQNRVLTLARDRIGEKPLYYGWVNGALVFASELKAIWAYPAFSNPINRDALALYFRYSWIPAPYSIYEHIWKLPAGTYLQWSAEALSPNTQGTPQAYWSLESVIAKGLAHPFQGTEGEAATQLEHLLRQSLKGQLLADVPLGAFLSGGVDSSTVVALMQSLSSQPVKTFTIGFYEDAYNEAQYAKAVAQHLGTDHTEYYLTGQEARDVIPKLTHLYDEPFADSSQIPTHLVCMIARQHVTVALSGDGGDELFGGYVRYFLTPAIWEKIERLPKPVRRTLASLLKGLSPRQWDQLLGGLSIFLPQNLRYTTIGDKIPKLAKLCEMTSEKEVYLSFLSLIDLPSQFVLNSQEPLLVQEKLAQLSYQLPFESYMMALDLLTYLPDDILVKVDRAAMGVSLETRIPFLDHRIIEFAWTLPLQMKIRQQQGKQVLRKLLYRYIPPTLIERPKMGFGIPLAQWLRSELRDWGAELLNPTRLKQEGYLQPEVVWQYWQEHQTGKRNWAGQLWEILIFQLWLEHSS</sequence>
<feature type="binding site" evidence="10">
    <location>
        <position position="305"/>
    </location>
    <ligand>
        <name>ATP</name>
        <dbReference type="ChEBI" id="CHEBI:30616"/>
    </ligand>
</feature>
<evidence type="ECO:0000313" key="14">
    <source>
        <dbReference type="Proteomes" id="UP000261812"/>
    </source>
</evidence>
<keyword evidence="14" id="KW-1185">Reference proteome</keyword>
<dbReference type="SUPFAM" id="SSF52402">
    <property type="entry name" value="Adenine nucleotide alpha hydrolases-like"/>
    <property type="match status" value="1"/>
</dbReference>
<dbReference type="InterPro" id="IPR001962">
    <property type="entry name" value="Asn_synthase"/>
</dbReference>
<name>A0A7D6EUC0_9CYAN</name>
<dbReference type="GO" id="GO:0006529">
    <property type="term" value="P:asparagine biosynthetic process"/>
    <property type="evidence" value="ECO:0007669"/>
    <property type="project" value="UniProtKB-KW"/>
</dbReference>
<dbReference type="InterPro" id="IPR006426">
    <property type="entry name" value="Asn_synth_AEB"/>
</dbReference>
<dbReference type="InterPro" id="IPR051786">
    <property type="entry name" value="ASN_synthetase/amidase"/>
</dbReference>
<feature type="active site" description="For GATase activity" evidence="9">
    <location>
        <position position="2"/>
    </location>
</feature>
<keyword evidence="5 10" id="KW-0067">ATP-binding</keyword>
<dbReference type="InterPro" id="IPR017932">
    <property type="entry name" value="GATase_2_dom"/>
</dbReference>
<dbReference type="RefSeq" id="WP_181495345.1">
    <property type="nucleotide sequence ID" value="NZ_CP032152.1"/>
</dbReference>
<evidence type="ECO:0000256" key="3">
    <source>
        <dbReference type="ARBA" id="ARBA00012737"/>
    </source>
</evidence>
<dbReference type="InterPro" id="IPR033738">
    <property type="entry name" value="AsnB_N"/>
</dbReference>
<evidence type="ECO:0000256" key="9">
    <source>
        <dbReference type="PIRSR" id="PIRSR001589-1"/>
    </source>
</evidence>
<dbReference type="AlphaFoldDB" id="A0A7D6EUC0"/>
<dbReference type="NCBIfam" id="TIGR01536">
    <property type="entry name" value="asn_synth_AEB"/>
    <property type="match status" value="1"/>
</dbReference>
<dbReference type="GO" id="GO:0005829">
    <property type="term" value="C:cytosol"/>
    <property type="evidence" value="ECO:0007669"/>
    <property type="project" value="TreeGrafter"/>
</dbReference>
<comment type="pathway">
    <text evidence="1">Amino-acid biosynthesis; L-asparagine biosynthesis; L-asparagine from L-aspartate (L-Gln route): step 1/1.</text>
</comment>
<dbReference type="EMBL" id="CP032152">
    <property type="protein sequence ID" value="QLL29585.1"/>
    <property type="molecule type" value="Genomic_DNA"/>
</dbReference>
<feature type="binding site" evidence="10">
    <location>
        <position position="104"/>
    </location>
    <ligand>
        <name>L-glutamine</name>
        <dbReference type="ChEBI" id="CHEBI:58359"/>
    </ligand>
</feature>
<dbReference type="PANTHER" id="PTHR43284:SF1">
    <property type="entry name" value="ASPARAGINE SYNTHETASE"/>
    <property type="match status" value="1"/>
</dbReference>
<feature type="site" description="Important for beta-aspartyl-AMP intermediate formation" evidence="11">
    <location>
        <position position="380"/>
    </location>
</feature>
<dbReference type="CDD" id="cd00712">
    <property type="entry name" value="AsnB"/>
    <property type="match status" value="1"/>
</dbReference>
<proteinExistence type="inferred from homology"/>
<keyword evidence="9" id="KW-0028">Amino-acid biosynthesis</keyword>
<comment type="catalytic activity">
    <reaction evidence="8">
        <text>L-aspartate + L-glutamine + ATP + H2O = L-asparagine + L-glutamate + AMP + diphosphate + H(+)</text>
        <dbReference type="Rhea" id="RHEA:12228"/>
        <dbReference type="ChEBI" id="CHEBI:15377"/>
        <dbReference type="ChEBI" id="CHEBI:15378"/>
        <dbReference type="ChEBI" id="CHEBI:29985"/>
        <dbReference type="ChEBI" id="CHEBI:29991"/>
        <dbReference type="ChEBI" id="CHEBI:30616"/>
        <dbReference type="ChEBI" id="CHEBI:33019"/>
        <dbReference type="ChEBI" id="CHEBI:58048"/>
        <dbReference type="ChEBI" id="CHEBI:58359"/>
        <dbReference type="ChEBI" id="CHEBI:456215"/>
        <dbReference type="EC" id="6.3.5.4"/>
    </reaction>
</comment>
<dbReference type="PIRSF" id="PIRSF001589">
    <property type="entry name" value="Asn_synthetase_glu-h"/>
    <property type="match status" value="1"/>
</dbReference>
<evidence type="ECO:0000256" key="4">
    <source>
        <dbReference type="ARBA" id="ARBA00022741"/>
    </source>
</evidence>
<dbReference type="Pfam" id="PF13522">
    <property type="entry name" value="GATase_6"/>
    <property type="match status" value="1"/>
</dbReference>
<comment type="similarity">
    <text evidence="2">Belongs to the asparagine synthetase family.</text>
</comment>
<dbReference type="InterPro" id="IPR014729">
    <property type="entry name" value="Rossmann-like_a/b/a_fold"/>
</dbReference>
<dbReference type="PANTHER" id="PTHR43284">
    <property type="entry name" value="ASPARAGINE SYNTHETASE (GLUTAMINE-HYDROLYZING)"/>
    <property type="match status" value="1"/>
</dbReference>
<evidence type="ECO:0000256" key="5">
    <source>
        <dbReference type="ARBA" id="ARBA00022840"/>
    </source>
</evidence>
<gene>
    <name evidence="13" type="primary">asnB</name>
    <name evidence="13" type="ORF">D3A95_12885</name>
</gene>
<dbReference type="GO" id="GO:0005524">
    <property type="term" value="F:ATP binding"/>
    <property type="evidence" value="ECO:0007669"/>
    <property type="project" value="UniProtKB-KW"/>
</dbReference>
<keyword evidence="6 9" id="KW-0061">Asparagine biosynthesis</keyword>
<evidence type="ECO:0000259" key="12">
    <source>
        <dbReference type="PROSITE" id="PS51278"/>
    </source>
</evidence>
<dbReference type="PROSITE" id="PS51278">
    <property type="entry name" value="GATASE_TYPE_2"/>
    <property type="match status" value="1"/>
</dbReference>
<dbReference type="InterPro" id="IPR029055">
    <property type="entry name" value="Ntn_hydrolases_N"/>
</dbReference>
<evidence type="ECO:0000256" key="2">
    <source>
        <dbReference type="ARBA" id="ARBA00005752"/>
    </source>
</evidence>
<keyword evidence="13" id="KW-0436">Ligase</keyword>
<accession>A0A7D6EUC0</accession>
<feature type="binding site" evidence="10">
    <location>
        <begin position="378"/>
        <end position="379"/>
    </location>
    <ligand>
        <name>ATP</name>
        <dbReference type="ChEBI" id="CHEBI:30616"/>
    </ligand>
</feature>
<evidence type="ECO:0000256" key="8">
    <source>
        <dbReference type="ARBA" id="ARBA00048741"/>
    </source>
</evidence>
<dbReference type="CDD" id="cd01991">
    <property type="entry name" value="Asn_synthase_B_C"/>
    <property type="match status" value="1"/>
</dbReference>
<dbReference type="Gene3D" id="3.60.20.10">
    <property type="entry name" value="Glutamine Phosphoribosylpyrophosphate, subunit 1, domain 1"/>
    <property type="match status" value="1"/>
</dbReference>
<dbReference type="Gene3D" id="3.40.50.620">
    <property type="entry name" value="HUPs"/>
    <property type="match status" value="2"/>
</dbReference>
<keyword evidence="4 10" id="KW-0547">Nucleotide-binding</keyword>
<protein>
    <recommendedName>
        <fullName evidence="3">asparagine synthase (glutamine-hydrolyzing)</fullName>
        <ecNumber evidence="3">6.3.5.4</ecNumber>
    </recommendedName>
</protein>
<feature type="domain" description="Glutamine amidotransferase type-2" evidence="12">
    <location>
        <begin position="2"/>
        <end position="218"/>
    </location>
</feature>
<dbReference type="GO" id="GO:0004066">
    <property type="term" value="F:asparagine synthase (glutamine-hydrolyzing) activity"/>
    <property type="evidence" value="ECO:0007669"/>
    <property type="project" value="UniProtKB-EC"/>
</dbReference>
<reference evidence="14" key="1">
    <citation type="submission" date="2018-09" db="EMBL/GenBank/DDBJ databases">
        <title>Complete genome sequence of thermophilic cyanobacteria strain Thermosynechococcus elongatus PKUAC-SCTE542.</title>
        <authorList>
            <person name="Liang Y."/>
            <person name="Tang J."/>
            <person name="Daroch M."/>
        </authorList>
    </citation>
    <scope>NUCLEOTIDE SEQUENCE [LARGE SCALE GENOMIC DNA]</scope>
    <source>
        <strain evidence="14">E542</strain>
    </source>
</reference>
<organism evidence="13 14">
    <name type="scientific">Thermosynechococcus sichuanensis E542</name>
    <dbReference type="NCBI Taxonomy" id="2016101"/>
    <lineage>
        <taxon>Bacteria</taxon>
        <taxon>Bacillati</taxon>
        <taxon>Cyanobacteriota</taxon>
        <taxon>Cyanophyceae</taxon>
        <taxon>Acaryochloridales</taxon>
        <taxon>Thermosynechococcaceae</taxon>
        <taxon>Thermosynechococcus</taxon>
        <taxon>Thermosynechococcus sichuanensis</taxon>
    </lineage>
</organism>
<evidence type="ECO:0000313" key="13">
    <source>
        <dbReference type="EMBL" id="QLL29585.1"/>
    </source>
</evidence>
<dbReference type="Proteomes" id="UP000261812">
    <property type="component" value="Chromosome"/>
</dbReference>
<dbReference type="KEGG" id="tsq:D3A95_12885"/>
<evidence type="ECO:0000256" key="11">
    <source>
        <dbReference type="PIRSR" id="PIRSR001589-3"/>
    </source>
</evidence>
<dbReference type="Pfam" id="PF00733">
    <property type="entry name" value="Asn_synthase"/>
    <property type="match status" value="1"/>
</dbReference>
<keyword evidence="7 9" id="KW-0315">Glutamine amidotransferase</keyword>